<dbReference type="InterPro" id="IPR013196">
    <property type="entry name" value="HTH_11"/>
</dbReference>
<dbReference type="SUPFAM" id="SSF50037">
    <property type="entry name" value="C-terminal domain of transcriptional repressors"/>
    <property type="match status" value="1"/>
</dbReference>
<keyword evidence="2" id="KW-0547">Nucleotide-binding</keyword>
<feature type="domain" description="BPL/LPL catalytic" evidence="4">
    <location>
        <begin position="65"/>
        <end position="253"/>
    </location>
</feature>
<dbReference type="InterPro" id="IPR036388">
    <property type="entry name" value="WH-like_DNA-bd_sf"/>
</dbReference>
<dbReference type="GO" id="GO:0005737">
    <property type="term" value="C:cytoplasm"/>
    <property type="evidence" value="ECO:0007669"/>
    <property type="project" value="TreeGrafter"/>
</dbReference>
<dbReference type="SUPFAM" id="SSF55681">
    <property type="entry name" value="Class II aaRS and biotin synthetases"/>
    <property type="match status" value="1"/>
</dbReference>
<dbReference type="InterPro" id="IPR036390">
    <property type="entry name" value="WH_DNA-bd_sf"/>
</dbReference>
<gene>
    <name evidence="6" type="ORF">ENU08_00275</name>
    <name evidence="5" type="ORF">ENU41_03600</name>
</gene>
<comment type="caution">
    <text evidence="6">The sequence shown here is derived from an EMBL/GenBank/DDBJ whole genome shotgun (WGS) entry which is preliminary data.</text>
</comment>
<keyword evidence="1 6" id="KW-0436">Ligase</keyword>
<protein>
    <submittedName>
        <fullName evidence="6">Biotin--[acetyl-CoA-carboxylase] ligase</fullName>
        <ecNumber evidence="6">6.3.4.15</ecNumber>
    </submittedName>
</protein>
<keyword evidence="3" id="KW-0067">ATP-binding</keyword>
<dbReference type="PANTHER" id="PTHR12835:SF5">
    <property type="entry name" value="BIOTIN--PROTEIN LIGASE"/>
    <property type="match status" value="1"/>
</dbReference>
<dbReference type="Pfam" id="PF08279">
    <property type="entry name" value="HTH_11"/>
    <property type="match status" value="1"/>
</dbReference>
<evidence type="ECO:0000256" key="2">
    <source>
        <dbReference type="ARBA" id="ARBA00022741"/>
    </source>
</evidence>
<dbReference type="Gene3D" id="3.30.930.10">
    <property type="entry name" value="Bira Bifunctional Protein, Domain 2"/>
    <property type="match status" value="1"/>
</dbReference>
<dbReference type="Gene3D" id="2.30.30.100">
    <property type="match status" value="1"/>
</dbReference>
<dbReference type="InterPro" id="IPR008988">
    <property type="entry name" value="Transcriptional_repressor_C"/>
</dbReference>
<evidence type="ECO:0000256" key="3">
    <source>
        <dbReference type="ARBA" id="ARBA00022840"/>
    </source>
</evidence>
<dbReference type="PROSITE" id="PS51733">
    <property type="entry name" value="BPL_LPL_CATALYTIC"/>
    <property type="match status" value="1"/>
</dbReference>
<proteinExistence type="inferred from homology"/>
<dbReference type="EMBL" id="DTCK01000019">
    <property type="protein sequence ID" value="HGQ35747.1"/>
    <property type="molecule type" value="Genomic_DNA"/>
</dbReference>
<dbReference type="GO" id="GO:0004077">
    <property type="term" value="F:biotin--[biotin carboxyl-carrier protein] ligase activity"/>
    <property type="evidence" value="ECO:0007669"/>
    <property type="project" value="UniProtKB-EC"/>
</dbReference>
<organism evidence="6">
    <name type="scientific">Ignisphaera aggregans</name>
    <dbReference type="NCBI Taxonomy" id="334771"/>
    <lineage>
        <taxon>Archaea</taxon>
        <taxon>Thermoproteota</taxon>
        <taxon>Thermoprotei</taxon>
        <taxon>Desulfurococcales</taxon>
        <taxon>Desulfurococcaceae</taxon>
        <taxon>Ignisphaera</taxon>
    </lineage>
</organism>
<dbReference type="HAMAP" id="MF_00978">
    <property type="entry name" value="Bifunct_BirA"/>
    <property type="match status" value="1"/>
</dbReference>
<dbReference type="InterPro" id="IPR030855">
    <property type="entry name" value="Bifunct_BirA"/>
</dbReference>
<dbReference type="Pfam" id="PF02237">
    <property type="entry name" value="BPL_C"/>
    <property type="match status" value="1"/>
</dbReference>
<dbReference type="InterPro" id="IPR004408">
    <property type="entry name" value="Biotin_CoA_COase_ligase"/>
</dbReference>
<dbReference type="EMBL" id="DTBD01000003">
    <property type="protein sequence ID" value="HGQ63676.1"/>
    <property type="molecule type" value="Genomic_DNA"/>
</dbReference>
<evidence type="ECO:0000256" key="1">
    <source>
        <dbReference type="ARBA" id="ARBA00022598"/>
    </source>
</evidence>
<dbReference type="CDD" id="cd16442">
    <property type="entry name" value="BPL"/>
    <property type="match status" value="1"/>
</dbReference>
<dbReference type="InterPro" id="IPR004143">
    <property type="entry name" value="BPL_LPL_catalytic"/>
</dbReference>
<dbReference type="InterPro" id="IPR045864">
    <property type="entry name" value="aa-tRNA-synth_II/BPL/LPL"/>
</dbReference>
<dbReference type="PANTHER" id="PTHR12835">
    <property type="entry name" value="BIOTIN PROTEIN LIGASE"/>
    <property type="match status" value="1"/>
</dbReference>
<dbReference type="EC" id="6.3.4.15" evidence="6"/>
<reference evidence="6" key="1">
    <citation type="journal article" date="2020" name="mSystems">
        <title>Genome- and Community-Level Interaction Insights into Carbon Utilization and Element Cycling Functions of Hydrothermarchaeota in Hydrothermal Sediment.</title>
        <authorList>
            <person name="Zhou Z."/>
            <person name="Liu Y."/>
            <person name="Xu W."/>
            <person name="Pan J."/>
            <person name="Luo Z.H."/>
            <person name="Li M."/>
        </authorList>
    </citation>
    <scope>NUCLEOTIDE SEQUENCE [LARGE SCALE GENOMIC DNA]</scope>
    <source>
        <strain evidence="6">SpSt-637</strain>
        <strain evidence="5">SpSt-667</strain>
    </source>
</reference>
<dbReference type="GO" id="GO:0006355">
    <property type="term" value="P:regulation of DNA-templated transcription"/>
    <property type="evidence" value="ECO:0007669"/>
    <property type="project" value="InterPro"/>
</dbReference>
<dbReference type="GO" id="GO:0005524">
    <property type="term" value="F:ATP binding"/>
    <property type="evidence" value="ECO:0007669"/>
    <property type="project" value="UniProtKB-KW"/>
</dbReference>
<dbReference type="Pfam" id="PF03099">
    <property type="entry name" value="BPL_LplA_LipB"/>
    <property type="match status" value="1"/>
</dbReference>
<dbReference type="SUPFAM" id="SSF46785">
    <property type="entry name" value="Winged helix' DNA-binding domain"/>
    <property type="match status" value="1"/>
</dbReference>
<sequence length="334" mass="37300">MSRGAEVLKILMMSIDYVSAEKLEQILGVSRITIDKAVNELVTKGFVIDMNSKLGYRLVDLDDLSKINKYVEYLDTEIKFSVNYIEVCDSTQDIAFKLAEEGAPEGTVVLAEELKRGRGRLGRQWVASRGGLWLSLILRPRELAYINLLSLAIAVAVIDAIKTVLGVDAKVKWPNDVILNEKKVAGILIEGSTEANTLKYAVVGIGVNVNNVLPQELISIATTLKNSIGFEIPRIPLLLNIFKNIDDVYILLKQNQSNEVIKRWRKHSSTINRYVKIVTPNEEIKGLAEDVESDGALRIRTIEDKIVKVYVGDVIHLREQNPTSLANLNISNIY</sequence>
<name>A0A7C4JIC9_9CREN</name>
<evidence type="ECO:0000313" key="5">
    <source>
        <dbReference type="EMBL" id="HGQ35747.1"/>
    </source>
</evidence>
<dbReference type="NCBIfam" id="TIGR00121">
    <property type="entry name" value="birA_ligase"/>
    <property type="match status" value="1"/>
</dbReference>
<dbReference type="AlphaFoldDB" id="A0A7C4JIC9"/>
<evidence type="ECO:0000313" key="6">
    <source>
        <dbReference type="EMBL" id="HGQ63676.1"/>
    </source>
</evidence>
<accession>A0A7C4JIC9</accession>
<dbReference type="Gene3D" id="1.10.10.10">
    <property type="entry name" value="Winged helix-like DNA-binding domain superfamily/Winged helix DNA-binding domain"/>
    <property type="match status" value="1"/>
</dbReference>
<evidence type="ECO:0000259" key="4">
    <source>
        <dbReference type="PROSITE" id="PS51733"/>
    </source>
</evidence>
<dbReference type="InterPro" id="IPR003142">
    <property type="entry name" value="BPL_C"/>
</dbReference>